<dbReference type="SUPFAM" id="SSF75011">
    <property type="entry name" value="3-carboxy-cis,cis-mucoante lactonizing enzyme"/>
    <property type="match status" value="1"/>
</dbReference>
<gene>
    <name evidence="2" type="ORF">GMORB2_4468</name>
</gene>
<name>A0A9P4YNQ1_9HYPO</name>
<dbReference type="PANTHER" id="PTHR30344">
    <property type="entry name" value="6-PHOSPHOGLUCONOLACTONASE-RELATED"/>
    <property type="match status" value="1"/>
</dbReference>
<comment type="similarity">
    <text evidence="1">Belongs to the cycloisomerase 2 family.</text>
</comment>
<dbReference type="Gene3D" id="2.130.10.10">
    <property type="entry name" value="YVTN repeat-like/Quinoprotein amine dehydrogenase"/>
    <property type="match status" value="1"/>
</dbReference>
<evidence type="ECO:0000313" key="2">
    <source>
        <dbReference type="EMBL" id="KAF4119802.1"/>
    </source>
</evidence>
<dbReference type="GO" id="GO:0017057">
    <property type="term" value="F:6-phosphogluconolactonase activity"/>
    <property type="evidence" value="ECO:0007669"/>
    <property type="project" value="TreeGrafter"/>
</dbReference>
<evidence type="ECO:0000256" key="1">
    <source>
        <dbReference type="ARBA" id="ARBA00005564"/>
    </source>
</evidence>
<sequence length="387" mass="41135">MRIPYKRTAVAASAASQLGSRFPVHVHNATTSSQILTSAPGFINLYTFDGSSFTTTLNASVPGNPSWIEYVAPNKVYAVDEAGTDMRLFHLSHVGGGVAKLSDPVAVGTGSPGAVHLEFNPDKTRMVSAAYGAGTVDIWDIEDEKELRLIKTIVSTGELGPFKPNQDQAHPHQTVLDPTGRYFVVNDLGTDELLLIDSAGDSWDHRVAASTPPGCGPRHGAFYDYHPGRSANYVVNCELSNDVLVYSVSYGADADVTFTEVQSTKSFVDAVPDGAASAEVVLSADQKTVYVSNRLTGAAADNIARFSIHRNDSISIQDQTPIGGIQPRMFSLAAKGNFLFVANQNGANAITAFSVKKDGSLSDEPVATIPMPVYGGPDAGPTWLKEI</sequence>
<dbReference type="Proteomes" id="UP000749293">
    <property type="component" value="Unassembled WGS sequence"/>
</dbReference>
<dbReference type="AlphaFoldDB" id="A0A9P4YNQ1"/>
<dbReference type="Pfam" id="PF10282">
    <property type="entry name" value="Lactonase"/>
    <property type="match status" value="1"/>
</dbReference>
<dbReference type="GeneID" id="55970696"/>
<dbReference type="InterPro" id="IPR019405">
    <property type="entry name" value="Lactonase_7-beta_prop"/>
</dbReference>
<dbReference type="InterPro" id="IPR015943">
    <property type="entry name" value="WD40/YVTN_repeat-like_dom_sf"/>
</dbReference>
<protein>
    <submittedName>
        <fullName evidence="2">Pfam:Muc lac enz</fullName>
    </submittedName>
</protein>
<keyword evidence="3" id="KW-1185">Reference proteome</keyword>
<proteinExistence type="inferred from homology"/>
<dbReference type="RefSeq" id="XP_035318454.1">
    <property type="nucleotide sequence ID" value="XM_035466443.1"/>
</dbReference>
<dbReference type="InterPro" id="IPR050282">
    <property type="entry name" value="Cycloisomerase_2"/>
</dbReference>
<organism evidence="2 3">
    <name type="scientific">Geosmithia morbida</name>
    <dbReference type="NCBI Taxonomy" id="1094350"/>
    <lineage>
        <taxon>Eukaryota</taxon>
        <taxon>Fungi</taxon>
        <taxon>Dikarya</taxon>
        <taxon>Ascomycota</taxon>
        <taxon>Pezizomycotina</taxon>
        <taxon>Sordariomycetes</taxon>
        <taxon>Hypocreomycetidae</taxon>
        <taxon>Hypocreales</taxon>
        <taxon>Bionectriaceae</taxon>
        <taxon>Geosmithia</taxon>
    </lineage>
</organism>
<accession>A0A9P4YNQ1</accession>
<reference evidence="2" key="1">
    <citation type="submission" date="2020-03" db="EMBL/GenBank/DDBJ databases">
        <title>Site-based positive gene gene selection in Geosmithia morbida across the United States reveals a broad range of putative effectors and factors for local host and environmental adapation.</title>
        <authorList>
            <person name="Onufrak A."/>
            <person name="Murdoch R.W."/>
            <person name="Gazis R."/>
            <person name="Huff M."/>
            <person name="Staton M."/>
            <person name="Klingeman W."/>
            <person name="Hadziabdic D."/>
        </authorList>
    </citation>
    <scope>NUCLEOTIDE SEQUENCE</scope>
    <source>
        <strain evidence="2">1262</strain>
    </source>
</reference>
<comment type="caution">
    <text evidence="2">The sequence shown here is derived from an EMBL/GenBank/DDBJ whole genome shotgun (WGS) entry which is preliminary data.</text>
</comment>
<dbReference type="OrthoDB" id="9972196at2759"/>
<dbReference type="EMBL" id="JAANYQ010000021">
    <property type="protein sequence ID" value="KAF4119802.1"/>
    <property type="molecule type" value="Genomic_DNA"/>
</dbReference>
<dbReference type="PANTHER" id="PTHR30344:SF1">
    <property type="entry name" value="6-PHOSPHOGLUCONOLACTONASE"/>
    <property type="match status" value="1"/>
</dbReference>
<evidence type="ECO:0000313" key="3">
    <source>
        <dbReference type="Proteomes" id="UP000749293"/>
    </source>
</evidence>